<dbReference type="InterPro" id="IPR016186">
    <property type="entry name" value="C-type_lectin-like/link_sf"/>
</dbReference>
<evidence type="ECO:0000313" key="2">
    <source>
        <dbReference type="Ensembl" id="ENSNMLP00000006691.1"/>
    </source>
</evidence>
<sequence>MEAGSHVLYLLLDNTLQNNVCVSAVCFSLCSEIPLYHFVDKNLTWSEAQQFCRQHYHDLACVSSSEDNLRLPRPPGYSAPVWIGLYDDPTDLSQWKWTATNSSGSFQNWRAAEDQPRYIHEPQQCAAMMWSTWFSRSCSERHRFKYRMFLSLVQGTINC</sequence>
<dbReference type="PROSITE" id="PS50041">
    <property type="entry name" value="C_TYPE_LECTIN_2"/>
    <property type="match status" value="1"/>
</dbReference>
<dbReference type="Gene3D" id="3.10.100.10">
    <property type="entry name" value="Mannose-Binding Protein A, subunit A"/>
    <property type="match status" value="1"/>
</dbReference>
<accession>A0A8C6SIE3</accession>
<name>A0A8C6SIE3_9GOBI</name>
<dbReference type="SUPFAM" id="SSF56436">
    <property type="entry name" value="C-type lectin-like"/>
    <property type="match status" value="1"/>
</dbReference>
<reference evidence="2" key="2">
    <citation type="submission" date="2025-09" db="UniProtKB">
        <authorList>
            <consortium name="Ensembl"/>
        </authorList>
    </citation>
    <scope>IDENTIFICATION</scope>
</reference>
<organism evidence="2 3">
    <name type="scientific">Neogobius melanostomus</name>
    <name type="common">round goby</name>
    <dbReference type="NCBI Taxonomy" id="47308"/>
    <lineage>
        <taxon>Eukaryota</taxon>
        <taxon>Metazoa</taxon>
        <taxon>Chordata</taxon>
        <taxon>Craniata</taxon>
        <taxon>Vertebrata</taxon>
        <taxon>Euteleostomi</taxon>
        <taxon>Actinopterygii</taxon>
        <taxon>Neopterygii</taxon>
        <taxon>Teleostei</taxon>
        <taxon>Neoteleostei</taxon>
        <taxon>Acanthomorphata</taxon>
        <taxon>Gobiaria</taxon>
        <taxon>Gobiiformes</taxon>
        <taxon>Gobioidei</taxon>
        <taxon>Gobiidae</taxon>
        <taxon>Benthophilinae</taxon>
        <taxon>Neogobiini</taxon>
        <taxon>Neogobius</taxon>
    </lineage>
</organism>
<proteinExistence type="predicted"/>
<dbReference type="PANTHER" id="PTHR45784">
    <property type="entry name" value="C-TYPE LECTIN DOMAIN FAMILY 20 MEMBER A-RELATED"/>
    <property type="match status" value="1"/>
</dbReference>
<dbReference type="InterPro" id="IPR001304">
    <property type="entry name" value="C-type_lectin-like"/>
</dbReference>
<dbReference type="Proteomes" id="UP000694523">
    <property type="component" value="Unplaced"/>
</dbReference>
<dbReference type="PANTHER" id="PTHR45784:SF3">
    <property type="entry name" value="C-TYPE LECTIN DOMAIN FAMILY 4 MEMBER K-LIKE-RELATED"/>
    <property type="match status" value="1"/>
</dbReference>
<dbReference type="AlphaFoldDB" id="A0A8C6SIE3"/>
<dbReference type="SMART" id="SM00034">
    <property type="entry name" value="CLECT"/>
    <property type="match status" value="1"/>
</dbReference>
<dbReference type="InterPro" id="IPR016187">
    <property type="entry name" value="CTDL_fold"/>
</dbReference>
<reference evidence="2" key="1">
    <citation type="submission" date="2025-08" db="UniProtKB">
        <authorList>
            <consortium name="Ensembl"/>
        </authorList>
    </citation>
    <scope>IDENTIFICATION</scope>
</reference>
<dbReference type="Ensembl" id="ENSNMLT00000007637.1">
    <property type="protein sequence ID" value="ENSNMLP00000006691.1"/>
    <property type="gene ID" value="ENSNMLG00000004843.1"/>
</dbReference>
<feature type="domain" description="C-type lectin" evidence="1">
    <location>
        <begin position="36"/>
        <end position="144"/>
    </location>
</feature>
<evidence type="ECO:0000259" key="1">
    <source>
        <dbReference type="PROSITE" id="PS50041"/>
    </source>
</evidence>
<protein>
    <recommendedName>
        <fullName evidence="1">C-type lectin domain-containing protein</fullName>
    </recommendedName>
</protein>
<keyword evidence="3" id="KW-1185">Reference proteome</keyword>
<evidence type="ECO:0000313" key="3">
    <source>
        <dbReference type="Proteomes" id="UP000694523"/>
    </source>
</evidence>
<dbReference type="Pfam" id="PF00059">
    <property type="entry name" value="Lectin_C"/>
    <property type="match status" value="1"/>
</dbReference>